<dbReference type="AlphaFoldDB" id="A0A0S2KNV8"/>
<dbReference type="PANTHER" id="PTHR48081:SF6">
    <property type="entry name" value="PEPTIDASE S9 PROLYL OLIGOPEPTIDASE CATALYTIC DOMAIN-CONTAINING PROTEIN"/>
    <property type="match status" value="1"/>
</dbReference>
<proteinExistence type="predicted"/>
<evidence type="ECO:0000256" key="1">
    <source>
        <dbReference type="ARBA" id="ARBA00022801"/>
    </source>
</evidence>
<protein>
    <submittedName>
        <fullName evidence="3">Pectin acetylesterase</fullName>
    </submittedName>
</protein>
<reference evidence="4" key="1">
    <citation type="submission" date="2015-11" db="EMBL/GenBank/DDBJ databases">
        <authorList>
            <person name="Holder M.E."/>
            <person name="Ajami N.J."/>
            <person name="Petrosino J.F."/>
        </authorList>
    </citation>
    <scope>NUCLEOTIDE SEQUENCE [LARGE SCALE GENOMIC DNA]</scope>
    <source>
        <strain evidence="4">F0113</strain>
    </source>
</reference>
<feature type="domain" description="BD-FAE-like" evidence="2">
    <location>
        <begin position="42"/>
        <end position="252"/>
    </location>
</feature>
<evidence type="ECO:0000313" key="4">
    <source>
        <dbReference type="Proteomes" id="UP000056252"/>
    </source>
</evidence>
<keyword evidence="1" id="KW-0378">Hydrolase</keyword>
<dbReference type="eggNOG" id="COG0657">
    <property type="taxonomic scope" value="Bacteria"/>
</dbReference>
<evidence type="ECO:0000259" key="2">
    <source>
        <dbReference type="Pfam" id="PF20434"/>
    </source>
</evidence>
<keyword evidence="4" id="KW-1185">Reference proteome</keyword>
<dbReference type="InterPro" id="IPR029058">
    <property type="entry name" value="AB_hydrolase_fold"/>
</dbReference>
<dbReference type="Pfam" id="PF20434">
    <property type="entry name" value="BD-FAE"/>
    <property type="match status" value="1"/>
</dbReference>
<dbReference type="InterPro" id="IPR050300">
    <property type="entry name" value="GDXG_lipolytic_enzyme"/>
</dbReference>
<dbReference type="PANTHER" id="PTHR48081">
    <property type="entry name" value="AB HYDROLASE SUPERFAMILY PROTEIN C4A8.06C"/>
    <property type="match status" value="1"/>
</dbReference>
<dbReference type="GO" id="GO:0016787">
    <property type="term" value="F:hydrolase activity"/>
    <property type="evidence" value="ECO:0007669"/>
    <property type="project" value="UniProtKB-KW"/>
</dbReference>
<gene>
    <name evidence="3" type="ORF">AS203_11520</name>
</gene>
<sequence>MELMLRAFILSVLILSSPVMRAQIHIWEGTCEYAPNVTLTPYLPTTNGKHAAVIICPGGSYHWLDRQAEGSDVALWLQSQGIAAFVLNYRTVGIIPFITHSRLLFRGVRHPDMLCDIQRAIQLVRERAQTWNIATDSVGVMGFSAGGHLAMAAAEFAATNFLTLLGIHANVSLRPNFVAALYPVVTLSDKRFVHKRSRKGLLGEWGKSNRQMRDSLSLERHVPSDCPPVFIANCADDAIVHPANSILLDSALTIRNVTHRYIRFKTGGHGFGASLKRGTAECRQWKDLFLSWLREISFGHAINRLSPPN</sequence>
<dbReference type="EMBL" id="CP013195">
    <property type="protein sequence ID" value="ALO50001.1"/>
    <property type="molecule type" value="Genomic_DNA"/>
</dbReference>
<organism evidence="3 4">
    <name type="scientific">Hoylesella enoeca</name>
    <dbReference type="NCBI Taxonomy" id="76123"/>
    <lineage>
        <taxon>Bacteria</taxon>
        <taxon>Pseudomonadati</taxon>
        <taxon>Bacteroidota</taxon>
        <taxon>Bacteroidia</taxon>
        <taxon>Bacteroidales</taxon>
        <taxon>Prevotellaceae</taxon>
        <taxon>Hoylesella</taxon>
    </lineage>
</organism>
<dbReference type="SUPFAM" id="SSF53474">
    <property type="entry name" value="alpha/beta-Hydrolases"/>
    <property type="match status" value="1"/>
</dbReference>
<dbReference type="Proteomes" id="UP000056252">
    <property type="component" value="Chromosome"/>
</dbReference>
<name>A0A0S2KNV8_9BACT</name>
<dbReference type="Gene3D" id="3.40.50.1820">
    <property type="entry name" value="alpha/beta hydrolase"/>
    <property type="match status" value="1"/>
</dbReference>
<evidence type="ECO:0000313" key="3">
    <source>
        <dbReference type="EMBL" id="ALO50001.1"/>
    </source>
</evidence>
<dbReference type="STRING" id="76123.AS203_11520"/>
<accession>A0A0S2KNV8</accession>
<dbReference type="KEGG" id="peo:AS203_11520"/>
<dbReference type="InterPro" id="IPR049492">
    <property type="entry name" value="BD-FAE-like_dom"/>
</dbReference>